<protein>
    <submittedName>
        <fullName evidence="1">Sensory rhodopsin transducer</fullName>
    </submittedName>
</protein>
<dbReference type="EMBL" id="JBHTLD010000268">
    <property type="protein sequence ID" value="MFD1188406.1"/>
    <property type="molecule type" value="Genomic_DNA"/>
</dbReference>
<reference evidence="2" key="1">
    <citation type="journal article" date="2019" name="Int. J. Syst. Evol. Microbiol.">
        <title>The Global Catalogue of Microorganisms (GCM) 10K type strain sequencing project: providing services to taxonomists for standard genome sequencing and annotation.</title>
        <authorList>
            <consortium name="The Broad Institute Genomics Platform"/>
            <consortium name="The Broad Institute Genome Sequencing Center for Infectious Disease"/>
            <person name="Wu L."/>
            <person name="Ma J."/>
        </authorList>
    </citation>
    <scope>NUCLEOTIDE SEQUENCE [LARGE SCALE GENOMIC DNA]</scope>
    <source>
        <strain evidence="2">JCM 31319</strain>
    </source>
</reference>
<dbReference type="Proteomes" id="UP001597094">
    <property type="component" value="Unassembled WGS sequence"/>
</dbReference>
<dbReference type="SUPFAM" id="SSF89232">
    <property type="entry name" value="Hypothetical protein TM1070"/>
    <property type="match status" value="1"/>
</dbReference>
<dbReference type="Pfam" id="PF07100">
    <property type="entry name" value="ASRT"/>
    <property type="match status" value="1"/>
</dbReference>
<gene>
    <name evidence="1" type="ORF">ACFQ2O_19505</name>
</gene>
<keyword evidence="2" id="KW-1185">Reference proteome</keyword>
<dbReference type="InterPro" id="IPR036698">
    <property type="entry name" value="TM1070-like_sf"/>
</dbReference>
<dbReference type="Gene3D" id="2.60.290.11">
    <property type="entry name" value="TM1070-like"/>
    <property type="match status" value="1"/>
</dbReference>
<organism evidence="1 2">
    <name type="scientific">Pontibacter rugosus</name>
    <dbReference type="NCBI Taxonomy" id="1745966"/>
    <lineage>
        <taxon>Bacteria</taxon>
        <taxon>Pseudomonadati</taxon>
        <taxon>Bacteroidota</taxon>
        <taxon>Cytophagia</taxon>
        <taxon>Cytophagales</taxon>
        <taxon>Hymenobacteraceae</taxon>
        <taxon>Pontibacter</taxon>
    </lineage>
</organism>
<accession>A0ABW3SV65</accession>
<proteinExistence type="predicted"/>
<dbReference type="RefSeq" id="WP_377531952.1">
    <property type="nucleotide sequence ID" value="NZ_JBHTLD010000268.1"/>
</dbReference>
<sequence>MKKAIGHTVWAIAEGYIPPFSTGPAPEFTSHETACILNTSEEDAQVNIWIYFSDRDPIGPYKVTVPAKRTKHVRFNDLKDPEPIPTGTDYSSVIESDRPVVVQHSRLDSRQAENALLSTIAFPVTT</sequence>
<comment type="caution">
    <text evidence="1">The sequence shown here is derived from an EMBL/GenBank/DDBJ whole genome shotgun (WGS) entry which is preliminary data.</text>
</comment>
<dbReference type="PIRSF" id="PIRSF008711">
    <property type="entry name" value="UCP008711"/>
    <property type="match status" value="1"/>
</dbReference>
<dbReference type="InterPro" id="IPR009794">
    <property type="entry name" value="ASRT"/>
</dbReference>
<name>A0ABW3SV65_9BACT</name>
<evidence type="ECO:0000313" key="1">
    <source>
        <dbReference type="EMBL" id="MFD1188406.1"/>
    </source>
</evidence>
<evidence type="ECO:0000313" key="2">
    <source>
        <dbReference type="Proteomes" id="UP001597094"/>
    </source>
</evidence>